<keyword evidence="4" id="KW-1185">Reference proteome</keyword>
<evidence type="ECO:0000256" key="1">
    <source>
        <dbReference type="SAM" id="MobiDB-lite"/>
    </source>
</evidence>
<gene>
    <name evidence="3" type="ORF">A6A04_05050</name>
</gene>
<evidence type="ECO:0000313" key="4">
    <source>
        <dbReference type="Proteomes" id="UP000078428"/>
    </source>
</evidence>
<dbReference type="AlphaFoldDB" id="A0A178MJ94"/>
<feature type="transmembrane region" description="Helical" evidence="2">
    <location>
        <begin position="34"/>
        <end position="56"/>
    </location>
</feature>
<keyword evidence="2" id="KW-0812">Transmembrane</keyword>
<keyword evidence="2" id="KW-0472">Membrane</keyword>
<reference evidence="3 4" key="1">
    <citation type="submission" date="2016-04" db="EMBL/GenBank/DDBJ databases">
        <title>Draft genome sequence of freshwater magnetotactic bacteria Magnetospirillum marisnigri SP-1 and Magnetospirillum moscoviense BB-1.</title>
        <authorList>
            <person name="Koziaeva V."/>
            <person name="Dziuba M.V."/>
            <person name="Ivanov T.M."/>
            <person name="Kuznetsov B."/>
            <person name="Grouzdev D.S."/>
        </authorList>
    </citation>
    <scope>NUCLEOTIDE SEQUENCE [LARGE SCALE GENOMIC DNA]</scope>
    <source>
        <strain evidence="3 4">SP-1</strain>
    </source>
</reference>
<accession>A0A178MJ94</accession>
<evidence type="ECO:0000313" key="3">
    <source>
        <dbReference type="EMBL" id="OAN48125.1"/>
    </source>
</evidence>
<dbReference type="EMBL" id="LWQT01000077">
    <property type="protein sequence ID" value="OAN48125.1"/>
    <property type="molecule type" value="Genomic_DNA"/>
</dbReference>
<dbReference type="Proteomes" id="UP000078428">
    <property type="component" value="Unassembled WGS sequence"/>
</dbReference>
<feature type="region of interest" description="Disordered" evidence="1">
    <location>
        <begin position="61"/>
        <end position="88"/>
    </location>
</feature>
<evidence type="ECO:0000256" key="2">
    <source>
        <dbReference type="SAM" id="Phobius"/>
    </source>
</evidence>
<proteinExistence type="predicted"/>
<feature type="compositionally biased region" description="Basic and acidic residues" evidence="1">
    <location>
        <begin position="74"/>
        <end position="88"/>
    </location>
</feature>
<name>A0A178MJ94_9PROT</name>
<comment type="caution">
    <text evidence="3">The sequence shown here is derived from an EMBL/GenBank/DDBJ whole genome shotgun (WGS) entry which is preliminary data.</text>
</comment>
<protein>
    <submittedName>
        <fullName evidence="3">Uncharacterized protein</fullName>
    </submittedName>
</protein>
<keyword evidence="2" id="KW-1133">Transmembrane helix</keyword>
<sequence length="88" mass="8736">MRLVGLAIVLGGLALGGAALMVDADASIQALMGIIALGGLVIALGGGAVMAVGAFLGRGKPPPTPPALSPEQQQLRDSREFLEASSKD</sequence>
<organism evidence="3 4">
    <name type="scientific">Paramagnetospirillum marisnigri</name>
    <dbReference type="NCBI Taxonomy" id="1285242"/>
    <lineage>
        <taxon>Bacteria</taxon>
        <taxon>Pseudomonadati</taxon>
        <taxon>Pseudomonadota</taxon>
        <taxon>Alphaproteobacteria</taxon>
        <taxon>Rhodospirillales</taxon>
        <taxon>Magnetospirillaceae</taxon>
        <taxon>Paramagnetospirillum</taxon>
    </lineage>
</organism>